<keyword evidence="2" id="KW-1185">Reference proteome</keyword>
<evidence type="ECO:0000313" key="1">
    <source>
        <dbReference type="EMBL" id="SLM47332.1"/>
    </source>
</evidence>
<evidence type="ECO:0000313" key="2">
    <source>
        <dbReference type="Proteomes" id="UP000192042"/>
    </source>
</evidence>
<sequence>MTCVAPVPSVAPKSLSAASASDDERPHTLSVDVGSTWIRALVLDGRGHPVRPLHEVGFAKTPSHPTPEALMETVASLGTRAEPFGRASIGFPGVLHDGIVCRSAVFGPEWMEVPLAPLMELRLRCPVKAVRAIDLHGWGVIHGRGTELLLAVGSRMDVALFRDGVPVPNMTLGKYRPDPARFELDGPAAWTRRFWKMAADLRKRFHYDRLYIGGPYAGRMGMIPLPSDVTITASLNGLLGGVAPWDGRRYC</sequence>
<dbReference type="Pfam" id="PF00480">
    <property type="entry name" value="ROK"/>
    <property type="match status" value="1"/>
</dbReference>
<dbReference type="OrthoDB" id="9810372at2"/>
<reference evidence="1 2" key="1">
    <citation type="submission" date="2017-03" db="EMBL/GenBank/DDBJ databases">
        <authorList>
            <person name="Afonso C.L."/>
            <person name="Miller P.J."/>
            <person name="Scott M.A."/>
            <person name="Spackman E."/>
            <person name="Goraichik I."/>
            <person name="Dimitrov K.M."/>
            <person name="Suarez D.L."/>
            <person name="Swayne D.E."/>
        </authorList>
    </citation>
    <scope>NUCLEOTIDE SEQUENCE [LARGE SCALE GENOMIC DNA]</scope>
    <source>
        <strain evidence="1">Genome sequencing of Nitrospira japonica strain NJ11</strain>
    </source>
</reference>
<dbReference type="InterPro" id="IPR000600">
    <property type="entry name" value="ROK"/>
</dbReference>
<name>A0A1W1I2W0_9BACT</name>
<organism evidence="1 2">
    <name type="scientific">Nitrospira japonica</name>
    <dbReference type="NCBI Taxonomy" id="1325564"/>
    <lineage>
        <taxon>Bacteria</taxon>
        <taxon>Pseudomonadati</taxon>
        <taxon>Nitrospirota</taxon>
        <taxon>Nitrospiria</taxon>
        <taxon>Nitrospirales</taxon>
        <taxon>Nitrospiraceae</taxon>
        <taxon>Nitrospira</taxon>
    </lineage>
</organism>
<dbReference type="KEGG" id="nja:NSJP_1160"/>
<dbReference type="RefSeq" id="WP_080885888.1">
    <property type="nucleotide sequence ID" value="NZ_LT828648.1"/>
</dbReference>
<gene>
    <name evidence="1" type="ORF">NSJP_1160</name>
</gene>
<dbReference type="AlphaFoldDB" id="A0A1W1I2W0"/>
<dbReference type="Gene3D" id="3.30.420.40">
    <property type="match status" value="2"/>
</dbReference>
<dbReference type="STRING" id="1325564.NSJP_1160"/>
<dbReference type="EMBL" id="LT828648">
    <property type="protein sequence ID" value="SLM47332.1"/>
    <property type="molecule type" value="Genomic_DNA"/>
</dbReference>
<protein>
    <submittedName>
        <fullName evidence="1">Putative ROK family protein</fullName>
    </submittedName>
</protein>
<dbReference type="InterPro" id="IPR043129">
    <property type="entry name" value="ATPase_NBD"/>
</dbReference>
<accession>A0A1W1I2W0</accession>
<proteinExistence type="predicted"/>
<dbReference type="SUPFAM" id="SSF53067">
    <property type="entry name" value="Actin-like ATPase domain"/>
    <property type="match status" value="1"/>
</dbReference>
<dbReference type="Proteomes" id="UP000192042">
    <property type="component" value="Chromosome I"/>
</dbReference>